<dbReference type="InterPro" id="IPR029044">
    <property type="entry name" value="Nucleotide-diphossugar_trans"/>
</dbReference>
<evidence type="ECO:0000259" key="4">
    <source>
        <dbReference type="Pfam" id="PF00535"/>
    </source>
</evidence>
<feature type="domain" description="Glycosyltransferase 2-like" evidence="4">
    <location>
        <begin position="40"/>
        <end position="150"/>
    </location>
</feature>
<dbReference type="Gene3D" id="3.90.550.10">
    <property type="entry name" value="Spore Coat Polysaccharide Biosynthesis Protein SpsA, Chain A"/>
    <property type="match status" value="1"/>
</dbReference>
<accession>A0A7C3YEX3</accession>
<comment type="similarity">
    <text evidence="1">Belongs to the glycosyltransferase 2 family.</text>
</comment>
<dbReference type="AlphaFoldDB" id="A0A7C3YEX3"/>
<protein>
    <submittedName>
        <fullName evidence="5">Glycosyltransferase family 2 protein</fullName>
    </submittedName>
</protein>
<dbReference type="EMBL" id="DTPI01000014">
    <property type="protein sequence ID" value="HGE65962.1"/>
    <property type="molecule type" value="Genomic_DNA"/>
</dbReference>
<dbReference type="GO" id="GO:0004582">
    <property type="term" value="F:dolichyl-phosphate beta-D-mannosyltransferase activity"/>
    <property type="evidence" value="ECO:0007669"/>
    <property type="project" value="InterPro"/>
</dbReference>
<keyword evidence="3 5" id="KW-0808">Transferase</keyword>
<dbReference type="PANTHER" id="PTHR43398">
    <property type="entry name" value="DOLICHOL-PHOSPHATE MANNOSYLTRANSFERASE SUBUNIT 1"/>
    <property type="match status" value="1"/>
</dbReference>
<reference evidence="5" key="1">
    <citation type="journal article" date="2020" name="mSystems">
        <title>Genome- and Community-Level Interaction Insights into Carbon Utilization and Element Cycling Functions of Hydrothermarchaeota in Hydrothermal Sediment.</title>
        <authorList>
            <person name="Zhou Z."/>
            <person name="Liu Y."/>
            <person name="Xu W."/>
            <person name="Pan J."/>
            <person name="Luo Z.H."/>
            <person name="Li M."/>
        </authorList>
    </citation>
    <scope>NUCLEOTIDE SEQUENCE [LARGE SCALE GENOMIC DNA]</scope>
    <source>
        <strain evidence="5">SpSt-97</strain>
    </source>
</reference>
<dbReference type="CDD" id="cd04179">
    <property type="entry name" value="DPM_DPG-synthase_like"/>
    <property type="match status" value="1"/>
</dbReference>
<dbReference type="InterPro" id="IPR039528">
    <property type="entry name" value="DPM1-like"/>
</dbReference>
<dbReference type="InterPro" id="IPR001173">
    <property type="entry name" value="Glyco_trans_2-like"/>
</dbReference>
<dbReference type="SUPFAM" id="SSF53448">
    <property type="entry name" value="Nucleotide-diphospho-sugar transferases"/>
    <property type="match status" value="1"/>
</dbReference>
<evidence type="ECO:0000256" key="2">
    <source>
        <dbReference type="ARBA" id="ARBA00022676"/>
    </source>
</evidence>
<evidence type="ECO:0000313" key="5">
    <source>
        <dbReference type="EMBL" id="HGE65962.1"/>
    </source>
</evidence>
<evidence type="ECO:0000256" key="3">
    <source>
        <dbReference type="ARBA" id="ARBA00022679"/>
    </source>
</evidence>
<keyword evidence="2" id="KW-0328">Glycosyltransferase</keyword>
<proteinExistence type="inferred from homology"/>
<evidence type="ECO:0000256" key="1">
    <source>
        <dbReference type="ARBA" id="ARBA00006739"/>
    </source>
</evidence>
<dbReference type="PANTHER" id="PTHR43398:SF1">
    <property type="entry name" value="DOLICHOL-PHOSPHATE MANNOSYLTRANSFERASE SUBUNIT 1"/>
    <property type="match status" value="1"/>
</dbReference>
<dbReference type="Pfam" id="PF00535">
    <property type="entry name" value="Glycos_transf_2"/>
    <property type="match status" value="1"/>
</dbReference>
<gene>
    <name evidence="5" type="ORF">ENX77_02370</name>
</gene>
<organism evidence="5">
    <name type="scientific">Geoglobus ahangari</name>
    <dbReference type="NCBI Taxonomy" id="113653"/>
    <lineage>
        <taxon>Archaea</taxon>
        <taxon>Methanobacteriati</taxon>
        <taxon>Methanobacteriota</taxon>
        <taxon>Archaeoglobi</taxon>
        <taxon>Archaeoglobales</taxon>
        <taxon>Archaeoglobaceae</taxon>
        <taxon>Geoglobus</taxon>
    </lineage>
</organism>
<name>A0A7C3YEX3_9EURY</name>
<comment type="caution">
    <text evidence="5">The sequence shown here is derived from an EMBL/GenBank/DDBJ whole genome shotgun (WGS) entry which is preliminary data.</text>
</comment>
<sequence>MAVALKKVSSWSFSVATIIPVWREPKLAWVLANFDEPVVEEIIVVLDEPIEEMISTINQVSKKVVPKLTILENSKRMGIGYAIRQGLLYCKNRGYDVVVIMAGNGKDNPKEIPKLLKKIEEGYDYVQGSRFLEGVRYDNLPLQRRVFNRLWPLVWSILTGIRQTEVTNGFRAYKLKILDNPNININQEWLNGYALEYYIHYKALTLGYKYVEVPVSKIYPKKGRYTKINPINDWHSIILPPFLLKLRIRR</sequence>